<keyword evidence="3" id="KW-1185">Reference proteome</keyword>
<feature type="signal peptide" evidence="1">
    <location>
        <begin position="1"/>
        <end position="24"/>
    </location>
</feature>
<accession>A0A085ZF01</accession>
<name>A0A085ZF01_9FLAO</name>
<evidence type="ECO:0000256" key="1">
    <source>
        <dbReference type="SAM" id="SignalP"/>
    </source>
</evidence>
<dbReference type="OrthoDB" id="1374300at2"/>
<feature type="chain" id="PRO_5001800926" description="Coproporphyrinogen III oxidase" evidence="1">
    <location>
        <begin position="25"/>
        <end position="68"/>
    </location>
</feature>
<dbReference type="RefSeq" id="WP_035689747.1">
    <property type="nucleotide sequence ID" value="NZ_JPRL01000003.1"/>
</dbReference>
<evidence type="ECO:0000313" key="2">
    <source>
        <dbReference type="EMBL" id="KFF03015.1"/>
    </source>
</evidence>
<evidence type="ECO:0000313" key="3">
    <source>
        <dbReference type="Proteomes" id="UP000028715"/>
    </source>
</evidence>
<dbReference type="AlphaFoldDB" id="A0A085ZF01"/>
<reference evidence="2 3" key="1">
    <citation type="submission" date="2014-07" db="EMBL/GenBank/DDBJ databases">
        <title>Genome of Flavobacterium reichenbachii LMG 25512.</title>
        <authorList>
            <person name="Stropko S.J."/>
            <person name="Pipes S.E."/>
            <person name="Newman J.D."/>
        </authorList>
    </citation>
    <scope>NUCLEOTIDE SEQUENCE [LARGE SCALE GENOMIC DNA]</scope>
    <source>
        <strain evidence="2 3">LMG 25512</strain>
    </source>
</reference>
<keyword evidence="1" id="KW-0732">Signal</keyword>
<sequence>MKTSIKTKLALVVVIAGLAFSCKKNETVPADTAYDVDSTETTIDSVQTPIDTTTTTVDTTATTAPPAK</sequence>
<evidence type="ECO:0008006" key="4">
    <source>
        <dbReference type="Google" id="ProtNLM"/>
    </source>
</evidence>
<organism evidence="2 3">
    <name type="scientific">Flavobacterium reichenbachii</name>
    <dbReference type="NCBI Taxonomy" id="362418"/>
    <lineage>
        <taxon>Bacteria</taxon>
        <taxon>Pseudomonadati</taxon>
        <taxon>Bacteroidota</taxon>
        <taxon>Flavobacteriia</taxon>
        <taxon>Flavobacteriales</taxon>
        <taxon>Flavobacteriaceae</taxon>
        <taxon>Flavobacterium</taxon>
    </lineage>
</organism>
<gene>
    <name evidence="2" type="ORF">IW19_23045</name>
</gene>
<comment type="caution">
    <text evidence="2">The sequence shown here is derived from an EMBL/GenBank/DDBJ whole genome shotgun (WGS) entry which is preliminary data.</text>
</comment>
<protein>
    <recommendedName>
        <fullName evidence="4">Coproporphyrinogen III oxidase</fullName>
    </recommendedName>
</protein>
<dbReference type="PROSITE" id="PS51257">
    <property type="entry name" value="PROKAR_LIPOPROTEIN"/>
    <property type="match status" value="1"/>
</dbReference>
<dbReference type="EMBL" id="JPRL01000003">
    <property type="protein sequence ID" value="KFF03015.1"/>
    <property type="molecule type" value="Genomic_DNA"/>
</dbReference>
<proteinExistence type="predicted"/>
<dbReference type="Proteomes" id="UP000028715">
    <property type="component" value="Unassembled WGS sequence"/>
</dbReference>